<dbReference type="SUPFAM" id="SSF51735">
    <property type="entry name" value="NAD(P)-binding Rossmann-fold domains"/>
    <property type="match status" value="1"/>
</dbReference>
<gene>
    <name evidence="4" type="ORF">MTBBW1_2130096</name>
</gene>
<keyword evidence="1" id="KW-0521">NADP</keyword>
<evidence type="ECO:0000256" key="2">
    <source>
        <dbReference type="SAM" id="MobiDB-lite"/>
    </source>
</evidence>
<dbReference type="STRING" id="1246637.MTBBW1_2130096"/>
<feature type="compositionally biased region" description="Polar residues" evidence="2">
    <location>
        <begin position="688"/>
        <end position="699"/>
    </location>
</feature>
<dbReference type="OrthoDB" id="9780944at2"/>
<dbReference type="InterPro" id="IPR006151">
    <property type="entry name" value="Shikm_DH/Glu-tRNA_Rdtase"/>
</dbReference>
<evidence type="ECO:0000259" key="3">
    <source>
        <dbReference type="Pfam" id="PF01488"/>
    </source>
</evidence>
<organism evidence="4 5">
    <name type="scientific">Desulfamplus magnetovallimortis</name>
    <dbReference type="NCBI Taxonomy" id="1246637"/>
    <lineage>
        <taxon>Bacteria</taxon>
        <taxon>Pseudomonadati</taxon>
        <taxon>Thermodesulfobacteriota</taxon>
        <taxon>Desulfobacteria</taxon>
        <taxon>Desulfobacterales</taxon>
        <taxon>Desulfobacteraceae</taxon>
        <taxon>Desulfamplus</taxon>
    </lineage>
</organism>
<keyword evidence="5" id="KW-1185">Reference proteome</keyword>
<dbReference type="Gene3D" id="3.40.50.720">
    <property type="entry name" value="NAD(P)-binding Rossmann-like Domain"/>
    <property type="match status" value="1"/>
</dbReference>
<dbReference type="RefSeq" id="WP_139786874.1">
    <property type="nucleotide sequence ID" value="NZ_LT828558.1"/>
</dbReference>
<reference evidence="4 5" key="1">
    <citation type="submission" date="2017-03" db="EMBL/GenBank/DDBJ databases">
        <authorList>
            <person name="Afonso C.L."/>
            <person name="Miller P.J."/>
            <person name="Scott M.A."/>
            <person name="Spackman E."/>
            <person name="Goraichik I."/>
            <person name="Dimitrov K.M."/>
            <person name="Suarez D.L."/>
            <person name="Swayne D.E."/>
        </authorList>
    </citation>
    <scope>NUCLEOTIDE SEQUENCE [LARGE SCALE GENOMIC DNA]</scope>
    <source>
        <strain evidence="4">PRJEB14757</strain>
    </source>
</reference>
<name>A0A1W1HCH1_9BACT</name>
<proteinExistence type="predicted"/>
<dbReference type="Proteomes" id="UP000191931">
    <property type="component" value="Unassembled WGS sequence"/>
</dbReference>
<sequence length="780" mass="86277">MKQIVSINLGSSKDDYEFETEFLGQEFNIKRFGVNGEMDKAANLLLHWDKKADAIGIGGIKFPYGMGPRYLKKKHHEKLNELGEKISTPVTTGHALRNVSFEWCLRFVNHKFEDYFKNARVLFFSGMNSYRIAKVMAEYTDNLTFADPVLENGISKFINSVKGLEKYAQGSHEILQWVPSKRLASSVIPTRAWNDYIIRKAMQKADILVIPSFGFYDYIGKATLEELGGKTIITSTATDDRVEFFKERGVNVIIDTTPKILERVVAPNVIEALIIAALERKRNQIRDDDLLEIISTQRMDPRIVYPSGKEKRVSRFAFVIHPLSKEFLKKDKIVDTVSGFTPPVFLDAVEKVVAYAPPWIYSRVTGVKSPTGAETEGWLITVGGTPKQMLAHDPEFTYKRLLQASRMAKRLGAQIMGLGAFTKVVGDAGVTVAKKAELPITTGNSYSASGALWAAADAVRRMGLIHVEKGKKIKAKTMVLGATGAIGSVCCRLLAKAFDEVYMGGRNTAKLMALQESIMEETPGVNIRITTNPDKYLHEMDVIVTATSGAGKKILDITKVKPGCVITDVARPLDLPASEVAKRPDVLVIESGEIELPGNPEMKSIGLPPKVVYACLAETIVLALEGRFEIFTIGRDIEWEKVKDIYKMGLKHGMKLAAISGVNGVFTDEDILKVRELALDARKKQGIPTTNFNVTTSSGAKPDQNKDKEPGKNKKPEQPAGTNKAGSSEPAKLDEKAEKVERTEQAEKTGQTAQTEKNEQAEKVTDAKEKKIEAENMKKE</sequence>
<protein>
    <submittedName>
        <fullName evidence="4">Shikimate/quinate 5-dehydrogenase</fullName>
    </submittedName>
</protein>
<dbReference type="AlphaFoldDB" id="A0A1W1HCH1"/>
<feature type="domain" description="Quinate/shikimate 5-dehydrogenase/glutamyl-tRNA reductase" evidence="3">
    <location>
        <begin position="474"/>
        <end position="576"/>
    </location>
</feature>
<feature type="compositionally biased region" description="Basic and acidic residues" evidence="2">
    <location>
        <begin position="703"/>
        <end position="717"/>
    </location>
</feature>
<dbReference type="EMBL" id="FWEV01000128">
    <property type="protein sequence ID" value="SLM30201.1"/>
    <property type="molecule type" value="Genomic_DNA"/>
</dbReference>
<feature type="region of interest" description="Disordered" evidence="2">
    <location>
        <begin position="688"/>
        <end position="780"/>
    </location>
</feature>
<dbReference type="InterPro" id="IPR036291">
    <property type="entry name" value="NAD(P)-bd_dom_sf"/>
</dbReference>
<evidence type="ECO:0000313" key="4">
    <source>
        <dbReference type="EMBL" id="SLM30201.1"/>
    </source>
</evidence>
<feature type="compositionally biased region" description="Basic and acidic residues" evidence="2">
    <location>
        <begin position="731"/>
        <end position="747"/>
    </location>
</feature>
<accession>A0A1W1HCH1</accession>
<feature type="compositionally biased region" description="Basic and acidic residues" evidence="2">
    <location>
        <begin position="756"/>
        <end position="780"/>
    </location>
</feature>
<evidence type="ECO:0000313" key="5">
    <source>
        <dbReference type="Proteomes" id="UP000191931"/>
    </source>
</evidence>
<dbReference type="Pfam" id="PF01488">
    <property type="entry name" value="Shikimate_DH"/>
    <property type="match status" value="1"/>
</dbReference>
<evidence type="ECO:0000256" key="1">
    <source>
        <dbReference type="ARBA" id="ARBA00022857"/>
    </source>
</evidence>